<evidence type="ECO:0000313" key="3">
    <source>
        <dbReference type="Proteomes" id="UP000467841"/>
    </source>
</evidence>
<feature type="region of interest" description="Disordered" evidence="1">
    <location>
        <begin position="51"/>
        <end position="229"/>
    </location>
</feature>
<protein>
    <submittedName>
        <fullName evidence="2">Uncharacterized protein</fullName>
    </submittedName>
</protein>
<accession>A0A6D2HE61</accession>
<organism evidence="2 3">
    <name type="scientific">Microthlaspi erraticum</name>
    <dbReference type="NCBI Taxonomy" id="1685480"/>
    <lineage>
        <taxon>Eukaryota</taxon>
        <taxon>Viridiplantae</taxon>
        <taxon>Streptophyta</taxon>
        <taxon>Embryophyta</taxon>
        <taxon>Tracheophyta</taxon>
        <taxon>Spermatophyta</taxon>
        <taxon>Magnoliopsida</taxon>
        <taxon>eudicotyledons</taxon>
        <taxon>Gunneridae</taxon>
        <taxon>Pentapetalae</taxon>
        <taxon>rosids</taxon>
        <taxon>malvids</taxon>
        <taxon>Brassicales</taxon>
        <taxon>Brassicaceae</taxon>
        <taxon>Coluteocarpeae</taxon>
        <taxon>Microthlaspi</taxon>
    </lineage>
</organism>
<evidence type="ECO:0000256" key="1">
    <source>
        <dbReference type="SAM" id="MobiDB-lite"/>
    </source>
</evidence>
<keyword evidence="3" id="KW-1185">Reference proteome</keyword>
<dbReference type="Proteomes" id="UP000467841">
    <property type="component" value="Unassembled WGS sequence"/>
</dbReference>
<feature type="compositionally biased region" description="Low complexity" evidence="1">
    <location>
        <begin position="201"/>
        <end position="215"/>
    </location>
</feature>
<proteinExistence type="predicted"/>
<sequence>MYGFTLSSCINSQADSISHPTNISFLLRRRWPWPWSRFRILRWGWRISGSSKGTIRVGRGRGSVGSDPVTPFAPEPPRHPSLPPPQQSQPHFQSQQQPRSQPPPRDESQGSPRPQFSGEEQPQPQPHSPTPPVFVKLQEIKGETSVPPSEFGSGQAAPPNNIFNALGNEFQSNPGSGAGRGKPPVESAPIQHEDNRHIRRPQPYQQYQRSQSQQRQRARPPRDETPLEILLMERSLLRKWEPK</sequence>
<comment type="caution">
    <text evidence="2">The sequence shown here is derived from an EMBL/GenBank/DDBJ whole genome shotgun (WGS) entry which is preliminary data.</text>
</comment>
<feature type="compositionally biased region" description="Polar residues" evidence="1">
    <location>
        <begin position="110"/>
        <end position="120"/>
    </location>
</feature>
<name>A0A6D2HE61_9BRAS</name>
<gene>
    <name evidence="2" type="ORF">MERR_LOCUS1048</name>
</gene>
<feature type="compositionally biased region" description="Pro residues" evidence="1">
    <location>
        <begin position="71"/>
        <end position="87"/>
    </location>
</feature>
<dbReference type="EMBL" id="CACVBM020000066">
    <property type="protein sequence ID" value="CAA7013814.1"/>
    <property type="molecule type" value="Genomic_DNA"/>
</dbReference>
<evidence type="ECO:0000313" key="2">
    <source>
        <dbReference type="EMBL" id="CAA7013814.1"/>
    </source>
</evidence>
<dbReference type="AlphaFoldDB" id="A0A6D2HE61"/>
<reference evidence="2" key="1">
    <citation type="submission" date="2020-01" db="EMBL/GenBank/DDBJ databases">
        <authorList>
            <person name="Mishra B."/>
        </authorList>
    </citation>
    <scope>NUCLEOTIDE SEQUENCE [LARGE SCALE GENOMIC DNA]</scope>
</reference>
<feature type="compositionally biased region" description="Pro residues" evidence="1">
    <location>
        <begin position="123"/>
        <end position="132"/>
    </location>
</feature>
<feature type="compositionally biased region" description="Low complexity" evidence="1">
    <location>
        <begin position="88"/>
        <end position="99"/>
    </location>
</feature>